<evidence type="ECO:0000256" key="4">
    <source>
        <dbReference type="ARBA" id="ARBA00023136"/>
    </source>
</evidence>
<gene>
    <name evidence="7" type="ORF">H7B67_05415</name>
</gene>
<dbReference type="PANTHER" id="PTHR33507:SF3">
    <property type="entry name" value="INNER MEMBRANE PROTEIN YBBJ"/>
    <property type="match status" value="1"/>
</dbReference>
<feature type="domain" description="NfeD-like C-terminal" evidence="6">
    <location>
        <begin position="84"/>
        <end position="140"/>
    </location>
</feature>
<organism evidence="7 8">
    <name type="scientific">Cohnella thailandensis</name>
    <dbReference type="NCBI Taxonomy" id="557557"/>
    <lineage>
        <taxon>Bacteria</taxon>
        <taxon>Bacillati</taxon>
        <taxon>Bacillota</taxon>
        <taxon>Bacilli</taxon>
        <taxon>Bacillales</taxon>
        <taxon>Paenibacillaceae</taxon>
        <taxon>Cohnella</taxon>
    </lineage>
</organism>
<proteinExistence type="predicted"/>
<comment type="caution">
    <text evidence="7">The sequence shown here is derived from an EMBL/GenBank/DDBJ whole genome shotgun (WGS) entry which is preliminary data.</text>
</comment>
<comment type="subcellular location">
    <subcellularLocation>
        <location evidence="1">Membrane</location>
        <topology evidence="1">Multi-pass membrane protein</topology>
    </subcellularLocation>
</comment>
<keyword evidence="8" id="KW-1185">Reference proteome</keyword>
<sequence>MESSILWLIAGLLLVIAEILTLTFFLLWLAIGAFAGAIAAWLAPDSFFVQALAAVVAAGVLTVFTKPLSRRFRKSGKGFEDAIDRLIGKQGIVIEDIEEGKSGIVKVEGELWSAVSDERLAKGEPVVVLRRGTAQVEVQKWGGNR</sequence>
<evidence type="ECO:0000256" key="1">
    <source>
        <dbReference type="ARBA" id="ARBA00004141"/>
    </source>
</evidence>
<evidence type="ECO:0000256" key="2">
    <source>
        <dbReference type="ARBA" id="ARBA00022692"/>
    </source>
</evidence>
<evidence type="ECO:0000313" key="8">
    <source>
        <dbReference type="Proteomes" id="UP000535838"/>
    </source>
</evidence>
<keyword evidence="3 5" id="KW-1133">Transmembrane helix</keyword>
<evidence type="ECO:0000259" key="6">
    <source>
        <dbReference type="Pfam" id="PF01957"/>
    </source>
</evidence>
<dbReference type="AlphaFoldDB" id="A0A841SV94"/>
<dbReference type="InterPro" id="IPR052165">
    <property type="entry name" value="Membrane_assoc_protease"/>
</dbReference>
<dbReference type="Proteomes" id="UP000535838">
    <property type="component" value="Unassembled WGS sequence"/>
</dbReference>
<dbReference type="PANTHER" id="PTHR33507">
    <property type="entry name" value="INNER MEMBRANE PROTEIN YBBJ"/>
    <property type="match status" value="1"/>
</dbReference>
<name>A0A841SV94_9BACL</name>
<feature type="transmembrane region" description="Helical" evidence="5">
    <location>
        <begin position="47"/>
        <end position="65"/>
    </location>
</feature>
<keyword evidence="4 5" id="KW-0472">Membrane</keyword>
<feature type="transmembrane region" description="Helical" evidence="5">
    <location>
        <begin position="12"/>
        <end position="41"/>
    </location>
</feature>
<evidence type="ECO:0000313" key="7">
    <source>
        <dbReference type="EMBL" id="MBB6633537.1"/>
    </source>
</evidence>
<accession>A0A841SV94</accession>
<dbReference type="SUPFAM" id="SSF141322">
    <property type="entry name" value="NfeD domain-like"/>
    <property type="match status" value="1"/>
</dbReference>
<dbReference type="GO" id="GO:0005886">
    <property type="term" value="C:plasma membrane"/>
    <property type="evidence" value="ECO:0007669"/>
    <property type="project" value="TreeGrafter"/>
</dbReference>
<dbReference type="InterPro" id="IPR002810">
    <property type="entry name" value="NfeD-like_C"/>
</dbReference>
<dbReference type="InterPro" id="IPR012340">
    <property type="entry name" value="NA-bd_OB-fold"/>
</dbReference>
<keyword evidence="2 5" id="KW-0812">Transmembrane</keyword>
<evidence type="ECO:0000256" key="5">
    <source>
        <dbReference type="SAM" id="Phobius"/>
    </source>
</evidence>
<dbReference type="Pfam" id="PF01957">
    <property type="entry name" value="NfeD"/>
    <property type="match status" value="1"/>
</dbReference>
<dbReference type="EMBL" id="JACJVQ010000005">
    <property type="protein sequence ID" value="MBB6633537.1"/>
    <property type="molecule type" value="Genomic_DNA"/>
</dbReference>
<evidence type="ECO:0000256" key="3">
    <source>
        <dbReference type="ARBA" id="ARBA00022989"/>
    </source>
</evidence>
<reference evidence="7 8" key="1">
    <citation type="submission" date="2020-08" db="EMBL/GenBank/DDBJ databases">
        <title>Cohnella phylogeny.</title>
        <authorList>
            <person name="Dunlap C."/>
        </authorList>
    </citation>
    <scope>NUCLEOTIDE SEQUENCE [LARGE SCALE GENOMIC DNA]</scope>
    <source>
        <strain evidence="7 8">DSM 25241</strain>
    </source>
</reference>
<dbReference type="RefSeq" id="WP_185118776.1">
    <property type="nucleotide sequence ID" value="NZ_JACJVQ010000005.1"/>
</dbReference>
<dbReference type="Gene3D" id="2.40.50.140">
    <property type="entry name" value="Nucleic acid-binding proteins"/>
    <property type="match status" value="1"/>
</dbReference>
<protein>
    <submittedName>
        <fullName evidence="7">NfeD family protein</fullName>
    </submittedName>
</protein>